<dbReference type="CDD" id="cd20736">
    <property type="entry name" value="PoNe_Nuclease"/>
    <property type="match status" value="1"/>
</dbReference>
<dbReference type="Pfam" id="PF02021">
    <property type="entry name" value="UPF0102"/>
    <property type="match status" value="1"/>
</dbReference>
<dbReference type="HAMAP" id="MF_00048">
    <property type="entry name" value="UPF0102"/>
    <property type="match status" value="1"/>
</dbReference>
<dbReference type="InterPro" id="IPR011335">
    <property type="entry name" value="Restrct_endonuc-II-like"/>
</dbReference>
<comment type="caution">
    <text evidence="3">The sequence shown here is derived from an EMBL/GenBank/DDBJ whole genome shotgun (WGS) entry which is preliminary data.</text>
</comment>
<dbReference type="Gene3D" id="3.40.1350.10">
    <property type="match status" value="1"/>
</dbReference>
<dbReference type="InterPro" id="IPR003509">
    <property type="entry name" value="UPF0102_YraN-like"/>
</dbReference>
<dbReference type="Proteomes" id="UP000176282">
    <property type="component" value="Unassembled WGS sequence"/>
</dbReference>
<protein>
    <recommendedName>
        <fullName evidence="2">UPF0102 protein A3J66_02850</fullName>
    </recommendedName>
</protein>
<evidence type="ECO:0000313" key="3">
    <source>
        <dbReference type="EMBL" id="OGH67807.1"/>
    </source>
</evidence>
<evidence type="ECO:0000313" key="4">
    <source>
        <dbReference type="Proteomes" id="UP000176282"/>
    </source>
</evidence>
<dbReference type="STRING" id="1798680.A3J66_02850"/>
<dbReference type="InterPro" id="IPR011856">
    <property type="entry name" value="tRNA_endonuc-like_dom_sf"/>
</dbReference>
<comment type="similarity">
    <text evidence="1 2">Belongs to the UPF0102 family.</text>
</comment>
<dbReference type="AlphaFoldDB" id="A0A1F6M847"/>
<dbReference type="SUPFAM" id="SSF52980">
    <property type="entry name" value="Restriction endonuclease-like"/>
    <property type="match status" value="1"/>
</dbReference>
<accession>A0A1F6M847</accession>
<evidence type="ECO:0000256" key="2">
    <source>
        <dbReference type="HAMAP-Rule" id="MF_00048"/>
    </source>
</evidence>
<dbReference type="EMBL" id="MFQB01000024">
    <property type="protein sequence ID" value="OGH67807.1"/>
    <property type="molecule type" value="Genomic_DNA"/>
</dbReference>
<sequence length="124" mass="14073">MEKQLVGKRGEQAAALFLQQKGYEVVGMNYFVRGGEIDIIAWDLSGGEQTLCFVEVKTRKHQDGSAERATNYLKLKRIFRAARFYCVRERIDTSVTPIRFEHVSVCGAEAGGRFEISHYIIPVD</sequence>
<gene>
    <name evidence="3" type="ORF">A3J66_02850</name>
</gene>
<dbReference type="PANTHER" id="PTHR34039">
    <property type="entry name" value="UPF0102 PROTEIN YRAN"/>
    <property type="match status" value="1"/>
</dbReference>
<dbReference type="PANTHER" id="PTHR34039:SF1">
    <property type="entry name" value="UPF0102 PROTEIN YRAN"/>
    <property type="match status" value="1"/>
</dbReference>
<reference evidence="3 4" key="1">
    <citation type="journal article" date="2016" name="Nat. Commun.">
        <title>Thousands of microbial genomes shed light on interconnected biogeochemical processes in an aquifer system.</title>
        <authorList>
            <person name="Anantharaman K."/>
            <person name="Brown C.T."/>
            <person name="Hug L.A."/>
            <person name="Sharon I."/>
            <person name="Castelle C.J."/>
            <person name="Probst A.J."/>
            <person name="Thomas B.C."/>
            <person name="Singh A."/>
            <person name="Wilkins M.J."/>
            <person name="Karaoz U."/>
            <person name="Brodie E.L."/>
            <person name="Williams K.H."/>
            <person name="Hubbard S.S."/>
            <person name="Banfield J.F."/>
        </authorList>
    </citation>
    <scope>NUCLEOTIDE SEQUENCE [LARGE SCALE GENOMIC DNA]</scope>
</reference>
<organism evidence="3 4">
    <name type="scientific">Candidatus Magasanikbacteria bacterium RIFCSPHIGHO2_02_FULL_47_14</name>
    <dbReference type="NCBI Taxonomy" id="1798680"/>
    <lineage>
        <taxon>Bacteria</taxon>
        <taxon>Candidatus Magasanikiibacteriota</taxon>
    </lineage>
</organism>
<dbReference type="GO" id="GO:0003676">
    <property type="term" value="F:nucleic acid binding"/>
    <property type="evidence" value="ECO:0007669"/>
    <property type="project" value="InterPro"/>
</dbReference>
<evidence type="ECO:0000256" key="1">
    <source>
        <dbReference type="ARBA" id="ARBA00006738"/>
    </source>
</evidence>
<proteinExistence type="inferred from homology"/>
<name>A0A1F6M847_9BACT</name>